<feature type="transmembrane region" description="Helical" evidence="7">
    <location>
        <begin position="253"/>
        <end position="270"/>
    </location>
</feature>
<feature type="transmembrane region" description="Helical" evidence="7">
    <location>
        <begin position="404"/>
        <end position="425"/>
    </location>
</feature>
<name>A0A117ILE5_MYCTH</name>
<evidence type="ECO:0000256" key="7">
    <source>
        <dbReference type="SAM" id="Phobius"/>
    </source>
</evidence>
<dbReference type="RefSeq" id="WP_003928027.1">
    <property type="nucleotide sequence ID" value="NZ_BCTB01000003.1"/>
</dbReference>
<evidence type="ECO:0000256" key="5">
    <source>
        <dbReference type="ARBA" id="ARBA00022989"/>
    </source>
</evidence>
<dbReference type="OMA" id="PLACWTC"/>
<feature type="transmembrane region" description="Helical" evidence="7">
    <location>
        <begin position="200"/>
        <end position="218"/>
    </location>
</feature>
<keyword evidence="3" id="KW-1003">Cell membrane</keyword>
<comment type="subcellular location">
    <subcellularLocation>
        <location evidence="1">Cell membrane</location>
        <topology evidence="1">Multi-pass membrane protein</topology>
    </subcellularLocation>
</comment>
<keyword evidence="4 7" id="KW-0812">Transmembrane</keyword>
<evidence type="ECO:0000313" key="10">
    <source>
        <dbReference type="Proteomes" id="UP000069654"/>
    </source>
</evidence>
<feature type="transmembrane region" description="Helical" evidence="7">
    <location>
        <begin position="148"/>
        <end position="166"/>
    </location>
</feature>
<evidence type="ECO:0000256" key="4">
    <source>
        <dbReference type="ARBA" id="ARBA00022692"/>
    </source>
</evidence>
<comment type="caution">
    <text evidence="9">The sequence shown here is derived from an EMBL/GenBank/DDBJ whole genome shotgun (WGS) entry which is preliminary data.</text>
</comment>
<gene>
    <name evidence="9" type="ORF">RMCT_0537</name>
</gene>
<dbReference type="NCBIfam" id="TIGR03920">
    <property type="entry name" value="T7SS_EccD"/>
    <property type="match status" value="1"/>
</dbReference>
<feature type="transmembrane region" description="Helical" evidence="7">
    <location>
        <begin position="173"/>
        <end position="194"/>
    </location>
</feature>
<dbReference type="Pfam" id="PF08817">
    <property type="entry name" value="YukD"/>
    <property type="match status" value="1"/>
</dbReference>
<sequence length="466" mass="46278">MSDSVRRVSVQIDTLVDMLIGTDRGGTVIDVTLPSGVEVAELIPAIVDLAVGADGVDAESPTAWKLARVGGTVLDASRTLTENGIREGELLMLTGAASAPVTRAEAPPGLEPAAGRWHGARTALALWCPIAGTAAVVWTGLMRDDIGRTVPAAMLTVGAVAAVLPYRHRRDPLTATASALIVVMLAAVLGLLVVPDGPGPPNLMLAAAAAAAAAMVMARLTGVDIVGLTAVATGAAAVAISLIPAVLWPVPTVVIGVLTASLSMAVLAVAPRLSIALAGLTPAPDGGPDAPGSLFDDAPAAPRLVRGNAILTGILTGAAVTAVIGTTLIALGGVLVGQAAREPGSGPGGPWWTGPLFTALLAAALVLRARSHADALRRGVLVGCGVGCATMAFTAVVIEHPGQASAWGALAVAIGLVAAGGRPSAPVSPLIRRAADVAECVVLAALAPLACWVAGVYGLVRGLALW</sequence>
<feature type="transmembrane region" description="Helical" evidence="7">
    <location>
        <begin position="124"/>
        <end position="142"/>
    </location>
</feature>
<dbReference type="InterPro" id="IPR024962">
    <property type="entry name" value="YukD-like"/>
</dbReference>
<proteinExistence type="inferred from homology"/>
<accession>A0A117ILE5</accession>
<dbReference type="Proteomes" id="UP000069654">
    <property type="component" value="Unassembled WGS sequence"/>
</dbReference>
<reference evidence="10" key="2">
    <citation type="submission" date="2016-02" db="EMBL/GenBank/DDBJ databases">
        <title>Draft genome sequence of five rapidly growing Mycobacterium species.</title>
        <authorList>
            <person name="Katahira K."/>
            <person name="Gotou Y."/>
            <person name="Iida K."/>
            <person name="Ogura Y."/>
            <person name="Hayashi T."/>
        </authorList>
    </citation>
    <scope>NUCLEOTIDE SEQUENCE [LARGE SCALE GENOMIC DNA]</scope>
    <source>
        <strain evidence="10">JCM6362</strain>
    </source>
</reference>
<feature type="domain" description="EccD-like transmembrane" evidence="8">
    <location>
        <begin position="123"/>
        <end position="463"/>
    </location>
</feature>
<dbReference type="Gene3D" id="3.10.20.90">
    <property type="entry name" value="Phosphatidylinositol 3-kinase Catalytic Subunit, Chain A, domain 1"/>
    <property type="match status" value="1"/>
</dbReference>
<feature type="transmembrane region" description="Helical" evidence="7">
    <location>
        <begin position="437"/>
        <end position="460"/>
    </location>
</feature>
<dbReference type="OrthoDB" id="4156660at2"/>
<feature type="transmembrane region" description="Helical" evidence="7">
    <location>
        <begin position="379"/>
        <end position="398"/>
    </location>
</feature>
<organism evidence="9 10">
    <name type="scientific">Mycolicibacterium thermoresistibile</name>
    <name type="common">Mycobacterium thermoresistibile</name>
    <dbReference type="NCBI Taxonomy" id="1797"/>
    <lineage>
        <taxon>Bacteria</taxon>
        <taxon>Bacillati</taxon>
        <taxon>Actinomycetota</taxon>
        <taxon>Actinomycetes</taxon>
        <taxon>Mycobacteriales</taxon>
        <taxon>Mycobacteriaceae</taxon>
        <taxon>Mycolicibacterium</taxon>
    </lineage>
</organism>
<feature type="transmembrane region" description="Helical" evidence="7">
    <location>
        <begin position="309"/>
        <end position="337"/>
    </location>
</feature>
<dbReference type="InterPro" id="IPR044049">
    <property type="entry name" value="EccD_transm"/>
</dbReference>
<dbReference type="InterPro" id="IPR006707">
    <property type="entry name" value="T7SS_EccD"/>
</dbReference>
<evidence type="ECO:0000313" key="9">
    <source>
        <dbReference type="EMBL" id="GAT13566.1"/>
    </source>
</evidence>
<evidence type="ECO:0000256" key="2">
    <source>
        <dbReference type="ARBA" id="ARBA00006162"/>
    </source>
</evidence>
<evidence type="ECO:0000259" key="8">
    <source>
        <dbReference type="Pfam" id="PF19053"/>
    </source>
</evidence>
<comment type="similarity">
    <text evidence="2">Belongs to the EccD/Snm4 family.</text>
</comment>
<dbReference type="GO" id="GO:0005886">
    <property type="term" value="C:plasma membrane"/>
    <property type="evidence" value="ECO:0007669"/>
    <property type="project" value="UniProtKB-SubCell"/>
</dbReference>
<evidence type="ECO:0000256" key="6">
    <source>
        <dbReference type="ARBA" id="ARBA00023136"/>
    </source>
</evidence>
<reference evidence="9 10" key="1">
    <citation type="journal article" date="2016" name="Genome Announc.">
        <title>Draft Genome Sequences of Five Rapidly Growing Mycobacterium Species, M. thermoresistibile, M. fortuitum subsp. acetamidolyticum, M. canariasense, M. brisbanense, and M. novocastrense.</title>
        <authorList>
            <person name="Katahira K."/>
            <person name="Ogura Y."/>
            <person name="Gotoh Y."/>
            <person name="Hayashi T."/>
        </authorList>
    </citation>
    <scope>NUCLEOTIDE SEQUENCE [LARGE SCALE GENOMIC DNA]</scope>
    <source>
        <strain evidence="9 10">JCM6362</strain>
    </source>
</reference>
<dbReference type="STRING" id="1797.RMCT_0537"/>
<dbReference type="EMBL" id="BCTB01000003">
    <property type="protein sequence ID" value="GAT13566.1"/>
    <property type="molecule type" value="Genomic_DNA"/>
</dbReference>
<feature type="transmembrane region" description="Helical" evidence="7">
    <location>
        <begin position="349"/>
        <end position="367"/>
    </location>
</feature>
<dbReference type="Pfam" id="PF19053">
    <property type="entry name" value="EccD"/>
    <property type="match status" value="1"/>
</dbReference>
<evidence type="ECO:0000256" key="1">
    <source>
        <dbReference type="ARBA" id="ARBA00004651"/>
    </source>
</evidence>
<keyword evidence="5 7" id="KW-1133">Transmembrane helix</keyword>
<keyword evidence="6 7" id="KW-0472">Membrane</keyword>
<protein>
    <recommendedName>
        <fullName evidence="8">EccD-like transmembrane domain-containing protein</fullName>
    </recommendedName>
</protein>
<evidence type="ECO:0000256" key="3">
    <source>
        <dbReference type="ARBA" id="ARBA00022475"/>
    </source>
</evidence>
<feature type="transmembrane region" description="Helical" evidence="7">
    <location>
        <begin position="225"/>
        <end position="247"/>
    </location>
</feature>
<dbReference type="AlphaFoldDB" id="A0A117ILE5"/>